<dbReference type="InterPro" id="IPR020946">
    <property type="entry name" value="Flavin_mOase-like"/>
</dbReference>
<dbReference type="InterPro" id="IPR050346">
    <property type="entry name" value="FMO-like"/>
</dbReference>
<gene>
    <name evidence="5" type="ORF">H1R20_g11720</name>
</gene>
<evidence type="ECO:0000256" key="4">
    <source>
        <dbReference type="ARBA" id="ARBA00023002"/>
    </source>
</evidence>
<dbReference type="SUPFAM" id="SSF51905">
    <property type="entry name" value="FAD/NAD(P)-binding domain"/>
    <property type="match status" value="1"/>
</dbReference>
<dbReference type="EMBL" id="JANBPK010001189">
    <property type="protein sequence ID" value="KAJ2925427.1"/>
    <property type="molecule type" value="Genomic_DNA"/>
</dbReference>
<evidence type="ECO:0000256" key="3">
    <source>
        <dbReference type="ARBA" id="ARBA00022827"/>
    </source>
</evidence>
<organism evidence="5 6">
    <name type="scientific">Candolleomyces eurysporus</name>
    <dbReference type="NCBI Taxonomy" id="2828524"/>
    <lineage>
        <taxon>Eukaryota</taxon>
        <taxon>Fungi</taxon>
        <taxon>Dikarya</taxon>
        <taxon>Basidiomycota</taxon>
        <taxon>Agaricomycotina</taxon>
        <taxon>Agaricomycetes</taxon>
        <taxon>Agaricomycetidae</taxon>
        <taxon>Agaricales</taxon>
        <taxon>Agaricineae</taxon>
        <taxon>Psathyrellaceae</taxon>
        <taxon>Candolleomyces</taxon>
    </lineage>
</organism>
<keyword evidence="6" id="KW-1185">Reference proteome</keyword>
<dbReference type="OrthoDB" id="66881at2759"/>
<evidence type="ECO:0008006" key="7">
    <source>
        <dbReference type="Google" id="ProtNLM"/>
    </source>
</evidence>
<evidence type="ECO:0000313" key="6">
    <source>
        <dbReference type="Proteomes" id="UP001140091"/>
    </source>
</evidence>
<keyword evidence="4" id="KW-0560">Oxidoreductase</keyword>
<dbReference type="PANTHER" id="PTHR23023">
    <property type="entry name" value="DIMETHYLANILINE MONOOXYGENASE"/>
    <property type="match status" value="1"/>
</dbReference>
<dbReference type="GO" id="GO:0050661">
    <property type="term" value="F:NADP binding"/>
    <property type="evidence" value="ECO:0007669"/>
    <property type="project" value="InterPro"/>
</dbReference>
<dbReference type="Proteomes" id="UP001140091">
    <property type="component" value="Unassembled WGS sequence"/>
</dbReference>
<dbReference type="GO" id="GO:0004499">
    <property type="term" value="F:N,N-dimethylaniline monooxygenase activity"/>
    <property type="evidence" value="ECO:0007669"/>
    <property type="project" value="InterPro"/>
</dbReference>
<keyword evidence="2" id="KW-0285">Flavoprotein</keyword>
<dbReference type="InterPro" id="IPR036188">
    <property type="entry name" value="FAD/NAD-bd_sf"/>
</dbReference>
<reference evidence="5" key="1">
    <citation type="submission" date="2022-06" db="EMBL/GenBank/DDBJ databases">
        <title>Genome Sequence of Candolleomyces eurysporus.</title>
        <authorList>
            <person name="Buettner E."/>
        </authorList>
    </citation>
    <scope>NUCLEOTIDE SEQUENCE</scope>
    <source>
        <strain evidence="5">VTCC 930004</strain>
    </source>
</reference>
<protein>
    <recommendedName>
        <fullName evidence="7">FAD/NAD(P)-binding domain-containing protein</fullName>
    </recommendedName>
</protein>
<sequence length="434" mass="48865">MMRSQLRESHRIPGISSDDATPKTIVIIGAGPTGLAALKAVLDTPQCKAGLWKPILFESRATVGGVWYVPDFSLPEHPAELLRLPEAPSKPDIPPATPLYDSLTTNLPHPLMCYADLPFPPSTPVFPKAPVVQTYLESYASHFGLRPYIMFNHPVSDVTYSDESKQWLVKTPSITIQADLLMVCNGHYGVPRYPQTPGVSDWLAKGKGSHSMWYRHPPDPTLGWKTVLIIGAGPSGQDLTADFREAGYTVIHSTTDSPNEDLDNAKLKRRPRISRYESADQGPLPLVQVQARAVLKAFAHPETLDLTVEAVEIMNRYQELRGRLWGSLDLASSEQDEAKAIYKVWHRYEPMEQYDYRDHLCAMINDPARVPAWHREMYMRKDLLRRTWVALEKSGEADEWLRGVGEGGEHEWVDLLRGLVAKGEEREKEDRAKL</sequence>
<keyword evidence="3" id="KW-0274">FAD</keyword>
<name>A0A9W8IZ95_9AGAR</name>
<accession>A0A9W8IZ95</accession>
<evidence type="ECO:0000313" key="5">
    <source>
        <dbReference type="EMBL" id="KAJ2925427.1"/>
    </source>
</evidence>
<comment type="similarity">
    <text evidence="1">Belongs to the FMO family.</text>
</comment>
<comment type="caution">
    <text evidence="5">The sequence shown here is derived from an EMBL/GenBank/DDBJ whole genome shotgun (WGS) entry which is preliminary data.</text>
</comment>
<feature type="non-terminal residue" evidence="5">
    <location>
        <position position="1"/>
    </location>
</feature>
<dbReference type="AlphaFoldDB" id="A0A9W8IZ95"/>
<dbReference type="Gene3D" id="3.50.50.60">
    <property type="entry name" value="FAD/NAD(P)-binding domain"/>
    <property type="match status" value="2"/>
</dbReference>
<proteinExistence type="inferred from homology"/>
<evidence type="ECO:0000256" key="2">
    <source>
        <dbReference type="ARBA" id="ARBA00022630"/>
    </source>
</evidence>
<evidence type="ECO:0000256" key="1">
    <source>
        <dbReference type="ARBA" id="ARBA00009183"/>
    </source>
</evidence>
<dbReference type="Pfam" id="PF00743">
    <property type="entry name" value="FMO-like"/>
    <property type="match status" value="1"/>
</dbReference>
<dbReference type="GO" id="GO:0050660">
    <property type="term" value="F:flavin adenine dinucleotide binding"/>
    <property type="evidence" value="ECO:0007669"/>
    <property type="project" value="InterPro"/>
</dbReference>